<gene>
    <name evidence="1" type="ORF">KUCAC02_020033</name>
</gene>
<reference evidence="1" key="1">
    <citation type="submission" date="2022-05" db="EMBL/GenBank/DDBJ databases">
        <title>Chromosome-level genome of Chaenocephalus aceratus.</title>
        <authorList>
            <person name="Park H."/>
        </authorList>
    </citation>
    <scope>NUCLEOTIDE SEQUENCE</scope>
    <source>
        <strain evidence="1">KU_202001</strain>
    </source>
</reference>
<proteinExistence type="predicted"/>
<accession>A0ACB9VR74</accession>
<organism evidence="1 2">
    <name type="scientific">Chaenocephalus aceratus</name>
    <name type="common">Blackfin icefish</name>
    <name type="synonym">Chaenichthys aceratus</name>
    <dbReference type="NCBI Taxonomy" id="36190"/>
    <lineage>
        <taxon>Eukaryota</taxon>
        <taxon>Metazoa</taxon>
        <taxon>Chordata</taxon>
        <taxon>Craniata</taxon>
        <taxon>Vertebrata</taxon>
        <taxon>Euteleostomi</taxon>
        <taxon>Actinopterygii</taxon>
        <taxon>Neopterygii</taxon>
        <taxon>Teleostei</taxon>
        <taxon>Neoteleostei</taxon>
        <taxon>Acanthomorphata</taxon>
        <taxon>Eupercaria</taxon>
        <taxon>Perciformes</taxon>
        <taxon>Notothenioidei</taxon>
        <taxon>Channichthyidae</taxon>
        <taxon>Chaenocephalus</taxon>
    </lineage>
</organism>
<sequence length="392" mass="44449">MSGDILQRLIVDRIPSSLPSTSHTVLASQVPILFREPYILSGYRPIQQNWLYAECLPLILYLLSAFAYLLLSVAAHLFQSHSEHTHYFFFFMDYVGVAVYQYGCALGHYFYTSEPAWRESSIGPLYLPGIAFFAWLSCGGCCFAKSRYQRPYPIQRKICQLIPNSLSYFLCISPVVHRLFTVSWTQEPCLHFYTLQIALFLLSALFFSCHIPECYFPGRCDFVGQAHQIFHVLLGLSTVFQLEALSQDYARRRDTVVEVFGEKQLCTSFTRHRHDTEEVSPSLIYLAALSHIKQRLFIDWQQLEVQQSHAAYNNTSTMLASTGMADMLGWVSSPEVGTISLVVFFIIGVALLGLCARCQRNTGNAYDVNATVPDVEKEPTVMLESMGTLEPT</sequence>
<keyword evidence="2" id="KW-1185">Reference proteome</keyword>
<evidence type="ECO:0000313" key="1">
    <source>
        <dbReference type="EMBL" id="KAI4802179.1"/>
    </source>
</evidence>
<comment type="caution">
    <text evidence="1">The sequence shown here is derived from an EMBL/GenBank/DDBJ whole genome shotgun (WGS) entry which is preliminary data.</text>
</comment>
<name>A0ACB9VR74_CHAAC</name>
<protein>
    <submittedName>
        <fullName evidence="1">Uncharacterized protein</fullName>
    </submittedName>
</protein>
<evidence type="ECO:0000313" key="2">
    <source>
        <dbReference type="Proteomes" id="UP001057452"/>
    </source>
</evidence>
<feature type="non-terminal residue" evidence="1">
    <location>
        <position position="392"/>
    </location>
</feature>
<dbReference type="Proteomes" id="UP001057452">
    <property type="component" value="Chromosome 24"/>
</dbReference>
<dbReference type="EMBL" id="CM043808">
    <property type="protein sequence ID" value="KAI4802179.1"/>
    <property type="molecule type" value="Genomic_DNA"/>
</dbReference>